<dbReference type="InterPro" id="IPR038499">
    <property type="entry name" value="BRO1_sf"/>
</dbReference>
<dbReference type="SMART" id="SM00742">
    <property type="entry name" value="Hr1"/>
    <property type="match status" value="1"/>
</dbReference>
<dbReference type="Pfam" id="PF03097">
    <property type="entry name" value="BRO1"/>
    <property type="match status" value="1"/>
</dbReference>
<organism evidence="8 9">
    <name type="scientific">Nesidiocoris tenuis</name>
    <dbReference type="NCBI Taxonomy" id="355587"/>
    <lineage>
        <taxon>Eukaryota</taxon>
        <taxon>Metazoa</taxon>
        <taxon>Ecdysozoa</taxon>
        <taxon>Arthropoda</taxon>
        <taxon>Hexapoda</taxon>
        <taxon>Insecta</taxon>
        <taxon>Pterygota</taxon>
        <taxon>Neoptera</taxon>
        <taxon>Paraneoptera</taxon>
        <taxon>Hemiptera</taxon>
        <taxon>Heteroptera</taxon>
        <taxon>Panheteroptera</taxon>
        <taxon>Cimicomorpha</taxon>
        <taxon>Miridae</taxon>
        <taxon>Dicyphina</taxon>
        <taxon>Nesidiocoris</taxon>
    </lineage>
</organism>
<dbReference type="Pfam" id="PF02185">
    <property type="entry name" value="HR1"/>
    <property type="match status" value="1"/>
</dbReference>
<evidence type="ECO:0000256" key="1">
    <source>
        <dbReference type="ARBA" id="ARBA00010369"/>
    </source>
</evidence>
<sequence length="651" mass="72556">MAQQAVIRAHNRAQAKGSDPRVATCRGKLQNKRSKLNQEINKELRLRAGAENLFKATNNRKLKETVALELSFVNSNLQLLKEQLAELNSSVEIYQGESSEPVMPMIPLGLKETKEIDFAEPFKDFILEHYSEEGNKYSKAIADFMDVRQAMRSPHRDSSGVSLLFQYYNQLYFVERRFFPPDRSLPIYFEWFDSLTGVPSSQRTVAFEKACVLFNLAALYTQMGAKQHRGTAKGLDQAVDHFLRAAGSLGYLRDNFTNGPSIDLAQDMLNMLVHLMLAQARECLFEKLTLQSREKRDADIHFDLALEAQELAKRYDELAQLMGPVSDYLPYSWASLCTVKAQHYAALGHSSAAAGLKAASPGNARVEQLISLAPEALADVDPKQRYPVLRAAYLNRATACQEEAARLHRMCRELRAKTCLTRVLQANAVTTEKDKETVLRSAATLAELVETTKLPGKSKFCLRPTPPDFGQVPVTDLFQALGPLAVFSAKHRWSPPRTVQLHHQQRQGQTCVSSSCSYGFSITTDSPTVVTNVQQNSLAQIGGMKEGDFIVAIDDTDVKWASHDQIVNLIKAAKSKLTLKIVTPEKSKTRGKHDSAFKQICSSGALTALHHQSAKALNTKTPSPSSSEKKLWNPFKKTQLEKSTSLNVILR</sequence>
<comment type="similarity">
    <text evidence="1">Belongs to the RHPN family.</text>
</comment>
<dbReference type="Gene3D" id="2.30.42.10">
    <property type="match status" value="1"/>
</dbReference>
<evidence type="ECO:0000259" key="6">
    <source>
        <dbReference type="PROSITE" id="PS51180"/>
    </source>
</evidence>
<evidence type="ECO:0000313" key="8">
    <source>
        <dbReference type="EMBL" id="BES99737.1"/>
    </source>
</evidence>
<dbReference type="SMART" id="SM01041">
    <property type="entry name" value="BRO1"/>
    <property type="match status" value="1"/>
</dbReference>
<dbReference type="Gene3D" id="1.25.40.280">
    <property type="entry name" value="alix/aip1 like domains"/>
    <property type="match status" value="1"/>
</dbReference>
<dbReference type="EMBL" id="AP028919">
    <property type="protein sequence ID" value="BES99737.1"/>
    <property type="molecule type" value="Genomic_DNA"/>
</dbReference>
<keyword evidence="2 3" id="KW-0175">Coiled coil</keyword>
<evidence type="ECO:0000259" key="7">
    <source>
        <dbReference type="PROSITE" id="PS51860"/>
    </source>
</evidence>
<feature type="coiled-coil region" evidence="3">
    <location>
        <begin position="70"/>
        <end position="97"/>
    </location>
</feature>
<dbReference type="InterPro" id="IPR036274">
    <property type="entry name" value="HR1_rpt_sf"/>
</dbReference>
<gene>
    <name evidence="8" type="ORF">NTJ_12556</name>
</gene>
<dbReference type="PROSITE" id="PS51860">
    <property type="entry name" value="REM_1"/>
    <property type="match status" value="1"/>
</dbReference>
<dbReference type="SUPFAM" id="SSF46585">
    <property type="entry name" value="HR1 repeat"/>
    <property type="match status" value="1"/>
</dbReference>
<feature type="region of interest" description="Disordered" evidence="4">
    <location>
        <begin position="1"/>
        <end position="22"/>
    </location>
</feature>
<feature type="domain" description="PDZ" evidence="5">
    <location>
        <begin position="498"/>
        <end position="585"/>
    </location>
</feature>
<reference evidence="8 9" key="1">
    <citation type="submission" date="2023-09" db="EMBL/GenBank/DDBJ databases">
        <title>Nesidiocoris tenuis whole genome shotgun sequence.</title>
        <authorList>
            <person name="Shibata T."/>
            <person name="Shimoda M."/>
            <person name="Kobayashi T."/>
            <person name="Uehara T."/>
        </authorList>
    </citation>
    <scope>NUCLEOTIDE SEQUENCE [LARGE SCALE GENOMIC DNA]</scope>
    <source>
        <strain evidence="8 9">Japan</strain>
    </source>
</reference>
<evidence type="ECO:0000259" key="5">
    <source>
        <dbReference type="PROSITE" id="PS50106"/>
    </source>
</evidence>
<dbReference type="Gene3D" id="1.10.287.160">
    <property type="entry name" value="HR1 repeat"/>
    <property type="match status" value="1"/>
</dbReference>
<dbReference type="PANTHER" id="PTHR23031">
    <property type="entry name" value="RHOPHILIN"/>
    <property type="match status" value="1"/>
</dbReference>
<dbReference type="Pfam" id="PF00595">
    <property type="entry name" value="PDZ"/>
    <property type="match status" value="1"/>
</dbReference>
<dbReference type="Proteomes" id="UP001307889">
    <property type="component" value="Chromosome 11"/>
</dbReference>
<dbReference type="PANTHER" id="PTHR23031:SF15">
    <property type="entry name" value="LD12055P"/>
    <property type="match status" value="1"/>
</dbReference>
<accession>A0ABN7B7V5</accession>
<evidence type="ECO:0000313" key="9">
    <source>
        <dbReference type="Proteomes" id="UP001307889"/>
    </source>
</evidence>
<dbReference type="InterPro" id="IPR036034">
    <property type="entry name" value="PDZ_sf"/>
</dbReference>
<dbReference type="InterPro" id="IPR004328">
    <property type="entry name" value="BRO1_dom"/>
</dbReference>
<dbReference type="InterPro" id="IPR047138">
    <property type="entry name" value="RHPN1_2"/>
</dbReference>
<proteinExistence type="inferred from homology"/>
<feature type="domain" description="REM-1" evidence="7">
    <location>
        <begin position="19"/>
        <end position="93"/>
    </location>
</feature>
<dbReference type="PROSITE" id="PS50106">
    <property type="entry name" value="PDZ"/>
    <property type="match status" value="1"/>
</dbReference>
<dbReference type="InterPro" id="IPR001478">
    <property type="entry name" value="PDZ"/>
</dbReference>
<protein>
    <submittedName>
        <fullName evidence="8">BRO1</fullName>
    </submittedName>
</protein>
<keyword evidence="9" id="KW-1185">Reference proteome</keyword>
<dbReference type="SMART" id="SM00228">
    <property type="entry name" value="PDZ"/>
    <property type="match status" value="1"/>
</dbReference>
<dbReference type="CDD" id="cd11633">
    <property type="entry name" value="HR1_Rhophilin-1"/>
    <property type="match status" value="1"/>
</dbReference>
<evidence type="ECO:0000256" key="2">
    <source>
        <dbReference type="PROSITE-ProRule" id="PRU01207"/>
    </source>
</evidence>
<dbReference type="InterPro" id="IPR011072">
    <property type="entry name" value="HR1_rho-bd"/>
</dbReference>
<dbReference type="SUPFAM" id="SSF50156">
    <property type="entry name" value="PDZ domain-like"/>
    <property type="match status" value="1"/>
</dbReference>
<dbReference type="PROSITE" id="PS51180">
    <property type="entry name" value="BRO1"/>
    <property type="match status" value="1"/>
</dbReference>
<evidence type="ECO:0000256" key="3">
    <source>
        <dbReference type="SAM" id="Coils"/>
    </source>
</evidence>
<name>A0ABN7B7V5_9HEMI</name>
<feature type="domain" description="BRO1" evidence="6">
    <location>
        <begin position="104"/>
        <end position="484"/>
    </location>
</feature>
<evidence type="ECO:0000256" key="4">
    <source>
        <dbReference type="SAM" id="MobiDB-lite"/>
    </source>
</evidence>